<evidence type="ECO:0000313" key="10">
    <source>
        <dbReference type="Proteomes" id="UP001596226"/>
    </source>
</evidence>
<feature type="transmembrane region" description="Helical" evidence="7">
    <location>
        <begin position="166"/>
        <end position="184"/>
    </location>
</feature>
<evidence type="ECO:0000256" key="2">
    <source>
        <dbReference type="ARBA" id="ARBA00010792"/>
    </source>
</evidence>
<keyword evidence="4 7" id="KW-0812">Transmembrane</keyword>
<keyword evidence="5 7" id="KW-1133">Transmembrane helix</keyword>
<comment type="caution">
    <text evidence="9">The sequence shown here is derived from an EMBL/GenBank/DDBJ whole genome shotgun (WGS) entry which is preliminary data.</text>
</comment>
<keyword evidence="6 7" id="KW-0472">Membrane</keyword>
<dbReference type="InterPro" id="IPR032816">
    <property type="entry name" value="VTT_dom"/>
</dbReference>
<dbReference type="PANTHER" id="PTHR30353:SF0">
    <property type="entry name" value="TRANSMEMBRANE PROTEIN"/>
    <property type="match status" value="1"/>
</dbReference>
<evidence type="ECO:0000256" key="3">
    <source>
        <dbReference type="ARBA" id="ARBA00022475"/>
    </source>
</evidence>
<reference evidence="10" key="1">
    <citation type="journal article" date="2019" name="Int. J. Syst. Evol. Microbiol.">
        <title>The Global Catalogue of Microorganisms (GCM) 10K type strain sequencing project: providing services to taxonomists for standard genome sequencing and annotation.</title>
        <authorList>
            <consortium name="The Broad Institute Genomics Platform"/>
            <consortium name="The Broad Institute Genome Sequencing Center for Infectious Disease"/>
            <person name="Wu L."/>
            <person name="Ma J."/>
        </authorList>
    </citation>
    <scope>NUCLEOTIDE SEQUENCE [LARGE SCALE GENOMIC DNA]</scope>
    <source>
        <strain evidence="10">CGMCC 4.7144</strain>
    </source>
</reference>
<comment type="caution">
    <text evidence="7">Lacks conserved residue(s) required for the propagation of feature annotation.</text>
</comment>
<dbReference type="Pfam" id="PF09335">
    <property type="entry name" value="VTT_dom"/>
    <property type="match status" value="1"/>
</dbReference>
<gene>
    <name evidence="9" type="ORF">ACFQGL_10940</name>
</gene>
<organism evidence="9 10">
    <name type="scientific">Micromonospora vulcania</name>
    <dbReference type="NCBI Taxonomy" id="1441873"/>
    <lineage>
        <taxon>Bacteria</taxon>
        <taxon>Bacillati</taxon>
        <taxon>Actinomycetota</taxon>
        <taxon>Actinomycetes</taxon>
        <taxon>Micromonosporales</taxon>
        <taxon>Micromonosporaceae</taxon>
        <taxon>Micromonospora</taxon>
    </lineage>
</organism>
<evidence type="ECO:0000256" key="1">
    <source>
        <dbReference type="ARBA" id="ARBA00004651"/>
    </source>
</evidence>
<evidence type="ECO:0000256" key="6">
    <source>
        <dbReference type="ARBA" id="ARBA00023136"/>
    </source>
</evidence>
<protein>
    <submittedName>
        <fullName evidence="9">DedA family protein</fullName>
    </submittedName>
</protein>
<evidence type="ECO:0000259" key="8">
    <source>
        <dbReference type="Pfam" id="PF09335"/>
    </source>
</evidence>
<dbReference type="EMBL" id="JBHSQS010000005">
    <property type="protein sequence ID" value="MFC5923854.1"/>
    <property type="molecule type" value="Genomic_DNA"/>
</dbReference>
<dbReference type="RefSeq" id="WP_377509325.1">
    <property type="nucleotide sequence ID" value="NZ_JBHSQS010000005.1"/>
</dbReference>
<dbReference type="InterPro" id="IPR032818">
    <property type="entry name" value="DedA-like"/>
</dbReference>
<evidence type="ECO:0000256" key="7">
    <source>
        <dbReference type="RuleBase" id="RU367016"/>
    </source>
</evidence>
<keyword evidence="3 7" id="KW-1003">Cell membrane</keyword>
<feature type="domain" description="VTT" evidence="8">
    <location>
        <begin position="42"/>
        <end position="152"/>
    </location>
</feature>
<name>A0ABW1H2F5_9ACTN</name>
<comment type="subcellular location">
    <subcellularLocation>
        <location evidence="1 7">Cell membrane</location>
        <topology evidence="1 7">Multi-pass membrane protein</topology>
    </subcellularLocation>
</comment>
<dbReference type="Proteomes" id="UP001596226">
    <property type="component" value="Unassembled WGS sequence"/>
</dbReference>
<proteinExistence type="inferred from homology"/>
<comment type="similarity">
    <text evidence="2 7">Belongs to the DedA family.</text>
</comment>
<keyword evidence="10" id="KW-1185">Reference proteome</keyword>
<accession>A0ABW1H2F5</accession>
<feature type="transmembrane region" description="Helical" evidence="7">
    <location>
        <begin position="134"/>
        <end position="154"/>
    </location>
</feature>
<evidence type="ECO:0000256" key="4">
    <source>
        <dbReference type="ARBA" id="ARBA00022692"/>
    </source>
</evidence>
<sequence length="194" mass="20114">MTTFGGVLSALAVLFAIVAAGSTLPVLPTGAAVSATAVLAAHHSPFALLAVVAVGALGAYAGDAATYAICRAGGEALTRRLGMLRQQARLADNVRERLLNRPVSTLLVSRLLPGGRIPVLLAAAVLGLPWRRFATANVAACVLWSVTYAAIGLLGRSIFGRPWEGVVAAIVIVLAVTQLTSWLSRRRKVSPTPE</sequence>
<evidence type="ECO:0000256" key="5">
    <source>
        <dbReference type="ARBA" id="ARBA00022989"/>
    </source>
</evidence>
<feature type="transmembrane region" description="Helical" evidence="7">
    <location>
        <begin position="46"/>
        <end position="70"/>
    </location>
</feature>
<dbReference type="PANTHER" id="PTHR30353">
    <property type="entry name" value="INNER MEMBRANE PROTEIN DEDA-RELATED"/>
    <property type="match status" value="1"/>
</dbReference>
<evidence type="ECO:0000313" key="9">
    <source>
        <dbReference type="EMBL" id="MFC5923854.1"/>
    </source>
</evidence>